<dbReference type="Pfam" id="PF11666">
    <property type="entry name" value="DUF2933"/>
    <property type="match status" value="1"/>
</dbReference>
<dbReference type="InterPro" id="IPR021682">
    <property type="entry name" value="DUF2933"/>
</dbReference>
<evidence type="ECO:0000313" key="2">
    <source>
        <dbReference type="EMBL" id="MFC4767001.1"/>
    </source>
</evidence>
<name>A0ABV9PYH8_9BACL</name>
<dbReference type="EMBL" id="JBHSHC010000041">
    <property type="protein sequence ID" value="MFC4767001.1"/>
    <property type="molecule type" value="Genomic_DNA"/>
</dbReference>
<keyword evidence="1" id="KW-0175">Coiled coil</keyword>
<organism evidence="2 3">
    <name type="scientific">Effusibacillus consociatus</name>
    <dbReference type="NCBI Taxonomy" id="1117041"/>
    <lineage>
        <taxon>Bacteria</taxon>
        <taxon>Bacillati</taxon>
        <taxon>Bacillota</taxon>
        <taxon>Bacilli</taxon>
        <taxon>Bacillales</taxon>
        <taxon>Alicyclobacillaceae</taxon>
        <taxon>Effusibacillus</taxon>
    </lineage>
</organism>
<dbReference type="Proteomes" id="UP001596002">
    <property type="component" value="Unassembled WGS sequence"/>
</dbReference>
<evidence type="ECO:0000313" key="3">
    <source>
        <dbReference type="Proteomes" id="UP001596002"/>
    </source>
</evidence>
<sequence length="83" mass="9282">MTWQTVLTLLCPLMMLFCMKGMFGGNKDSDKSAKITSEQPQVSTEELQALQIKMAELMEQNHSLMKELQSLKEDQSGKSAANV</sequence>
<accession>A0ABV9PYH8</accession>
<comment type="caution">
    <text evidence="2">The sequence shown here is derived from an EMBL/GenBank/DDBJ whole genome shotgun (WGS) entry which is preliminary data.</text>
</comment>
<reference evidence="3" key="1">
    <citation type="journal article" date="2019" name="Int. J. Syst. Evol. Microbiol.">
        <title>The Global Catalogue of Microorganisms (GCM) 10K type strain sequencing project: providing services to taxonomists for standard genome sequencing and annotation.</title>
        <authorList>
            <consortium name="The Broad Institute Genomics Platform"/>
            <consortium name="The Broad Institute Genome Sequencing Center for Infectious Disease"/>
            <person name="Wu L."/>
            <person name="Ma J."/>
        </authorList>
    </citation>
    <scope>NUCLEOTIDE SEQUENCE [LARGE SCALE GENOMIC DNA]</scope>
    <source>
        <strain evidence="3">WYCCWR 12678</strain>
    </source>
</reference>
<dbReference type="RefSeq" id="WP_380024890.1">
    <property type="nucleotide sequence ID" value="NZ_JBHSHC010000041.1"/>
</dbReference>
<keyword evidence="3" id="KW-1185">Reference proteome</keyword>
<gene>
    <name evidence="2" type="ORF">ACFO8Q_06420</name>
</gene>
<proteinExistence type="predicted"/>
<protein>
    <submittedName>
        <fullName evidence="2">DUF2933 domain-containing protein</fullName>
    </submittedName>
</protein>
<evidence type="ECO:0000256" key="1">
    <source>
        <dbReference type="SAM" id="Coils"/>
    </source>
</evidence>
<feature type="coiled-coil region" evidence="1">
    <location>
        <begin position="47"/>
        <end position="74"/>
    </location>
</feature>